<dbReference type="EMBL" id="LT629799">
    <property type="protein sequence ID" value="SDU90763.1"/>
    <property type="molecule type" value="Genomic_DNA"/>
</dbReference>
<organism evidence="3 4">
    <name type="scientific">Microlunatus sagamiharensis</name>
    <dbReference type="NCBI Taxonomy" id="546874"/>
    <lineage>
        <taxon>Bacteria</taxon>
        <taxon>Bacillati</taxon>
        <taxon>Actinomycetota</taxon>
        <taxon>Actinomycetes</taxon>
        <taxon>Propionibacteriales</taxon>
        <taxon>Propionibacteriaceae</taxon>
        <taxon>Microlunatus</taxon>
    </lineage>
</organism>
<reference evidence="4" key="1">
    <citation type="submission" date="2016-10" db="EMBL/GenBank/DDBJ databases">
        <authorList>
            <person name="Varghese N."/>
            <person name="Submissions S."/>
        </authorList>
    </citation>
    <scope>NUCLEOTIDE SEQUENCE [LARGE SCALE GENOMIC DNA]</scope>
    <source>
        <strain evidence="4">DSM 21743</strain>
    </source>
</reference>
<keyword evidence="1" id="KW-1133">Transmembrane helix</keyword>
<keyword evidence="1" id="KW-0812">Transmembrane</keyword>
<feature type="transmembrane region" description="Helical" evidence="1">
    <location>
        <begin position="115"/>
        <end position="135"/>
    </location>
</feature>
<dbReference type="PANTHER" id="PTHR36834">
    <property type="entry name" value="MEMBRANE PROTEIN-RELATED"/>
    <property type="match status" value="1"/>
</dbReference>
<protein>
    <submittedName>
        <fullName evidence="3">Glycopeptide antibiotics resistance protein</fullName>
    </submittedName>
</protein>
<accession>A0A1H2MC16</accession>
<evidence type="ECO:0000259" key="2">
    <source>
        <dbReference type="Pfam" id="PF04892"/>
    </source>
</evidence>
<dbReference type="RefSeq" id="WP_157719895.1">
    <property type="nucleotide sequence ID" value="NZ_LT629799.1"/>
</dbReference>
<dbReference type="STRING" id="546874.SAMN04488544_1787"/>
<name>A0A1H2MC16_9ACTN</name>
<proteinExistence type="predicted"/>
<feature type="transmembrane region" description="Helical" evidence="1">
    <location>
        <begin position="12"/>
        <end position="30"/>
    </location>
</feature>
<gene>
    <name evidence="3" type="ORF">SAMN04488544_1787</name>
</gene>
<dbReference type="Proteomes" id="UP000198825">
    <property type="component" value="Chromosome I"/>
</dbReference>
<feature type="transmembrane region" description="Helical" evidence="1">
    <location>
        <begin position="92"/>
        <end position="110"/>
    </location>
</feature>
<dbReference type="Pfam" id="PF04892">
    <property type="entry name" value="VanZ"/>
    <property type="match status" value="1"/>
</dbReference>
<keyword evidence="4" id="KW-1185">Reference proteome</keyword>
<dbReference type="InterPro" id="IPR006976">
    <property type="entry name" value="VanZ-like"/>
</dbReference>
<feature type="domain" description="VanZ-like" evidence="2">
    <location>
        <begin position="49"/>
        <end position="167"/>
    </location>
</feature>
<dbReference type="PANTHER" id="PTHR36834:SF1">
    <property type="entry name" value="INTEGRAL MEMBRANE PROTEIN"/>
    <property type="match status" value="1"/>
</dbReference>
<sequence length="245" mass="24396">MPEVFAVTVQAGPVLVPVLVGVVVVWLLALGHREALTGARALTVLVTSAYGAAVLAVTFFPMTLVLGRGAAHPGWLASVNVVPGAGLDVRNLVLNVVMTLPLGLLVPFVLRARSVAGVATVGLVVSGAIETAQWVGTVLLGMTRTADVDDLVANVTGAALGAALLSVVASLAGPALERFALPGSGLAGPGSAQTGWGWLVDDPEDTDDTGATAAVLGAGASTPTTAAARSAVPKIRSPKAAYGSR</sequence>
<evidence type="ECO:0000256" key="1">
    <source>
        <dbReference type="SAM" id="Phobius"/>
    </source>
</evidence>
<dbReference type="AlphaFoldDB" id="A0A1H2MC16"/>
<feature type="transmembrane region" description="Helical" evidence="1">
    <location>
        <begin position="42"/>
        <end position="66"/>
    </location>
</feature>
<evidence type="ECO:0000313" key="4">
    <source>
        <dbReference type="Proteomes" id="UP000198825"/>
    </source>
</evidence>
<feature type="transmembrane region" description="Helical" evidence="1">
    <location>
        <begin position="155"/>
        <end position="176"/>
    </location>
</feature>
<evidence type="ECO:0000313" key="3">
    <source>
        <dbReference type="EMBL" id="SDU90763.1"/>
    </source>
</evidence>
<keyword evidence="1" id="KW-0472">Membrane</keyword>
<dbReference type="OrthoDB" id="3296153at2"/>
<dbReference type="InterPro" id="IPR053150">
    <property type="entry name" value="Teicoplanin_resist-assoc"/>
</dbReference>